<proteinExistence type="predicted"/>
<organism evidence="2 3">
    <name type="scientific">Arboricoccus pini</name>
    <dbReference type="NCBI Taxonomy" id="1963835"/>
    <lineage>
        <taxon>Bacteria</taxon>
        <taxon>Pseudomonadati</taxon>
        <taxon>Pseudomonadota</taxon>
        <taxon>Alphaproteobacteria</taxon>
        <taxon>Geminicoccales</taxon>
        <taxon>Geminicoccaceae</taxon>
        <taxon>Arboricoccus</taxon>
    </lineage>
</organism>
<feature type="transmembrane region" description="Helical" evidence="1">
    <location>
        <begin position="9"/>
        <end position="28"/>
    </location>
</feature>
<evidence type="ECO:0000313" key="3">
    <source>
        <dbReference type="Proteomes" id="UP000197065"/>
    </source>
</evidence>
<protein>
    <submittedName>
        <fullName evidence="2">Uncharacterized protein</fullName>
    </submittedName>
</protein>
<keyword evidence="3" id="KW-1185">Reference proteome</keyword>
<keyword evidence="1" id="KW-1133">Transmembrane helix</keyword>
<accession>A0A212Q7X1</accession>
<gene>
    <name evidence="2" type="ORF">SAMN07250955_101485</name>
</gene>
<keyword evidence="1" id="KW-0472">Membrane</keyword>
<evidence type="ECO:0000256" key="1">
    <source>
        <dbReference type="SAM" id="Phobius"/>
    </source>
</evidence>
<name>A0A212Q7X1_9PROT</name>
<sequence>MKARSLTKLTLVVVLVVAAVLLGGYYAIQWRAQRAVEDALARLPDGIAGTAGRTHYDIFGRALTVDNLALVRGGQPWLDVAQIVLVQPNGRGTPSDPWQAEALALNGIVGRAPDAPQRVSRVVARDLLAYADPAGGTPLAALTGLRVLKAASIEVSDLASAEGVLGKLQLQGITDGKVAALSASGITIQDGAEAATRIASADAADLDLDGLVALLGQGSEKGGEVRRLLAGNIVLRDIATGKSGDQGDHVGSIELKGWQASTALPTCSDDEGCFAAALARMAVEALVVTDMDLQSTDDEHDAADGQVQLGRLALERFDAGKIGLFDMTDSGFVSNVDGSSFGIRHLKTENADLSALLQAQSADHASNDVERDLRQVRISNALLEDFSYRGTPDGLPFTIARIEASNNYGADDAVQTRLAVRHLIVPMPTSEQPQIMDLPPMAAAIIGAQADLAVDLDYSFEPSKQALDIERLRVALNDAGALTLKTRLEGLDMSDDTGGLVDNPVMDGLTLLQRARLTDAVLRFDNQTLVDRIIERAATDNGIKPDEVRLGIRQQLPVLAQLMPWQTDVVDQMEAFLAKPQVLTLTLRPSQPVTLIDLAAGVMSGGLDELQPTLKAN</sequence>
<dbReference type="Proteomes" id="UP000197065">
    <property type="component" value="Unassembled WGS sequence"/>
</dbReference>
<reference evidence="2 3" key="1">
    <citation type="submission" date="2017-06" db="EMBL/GenBank/DDBJ databases">
        <authorList>
            <person name="Kim H.J."/>
            <person name="Triplett B.A."/>
        </authorList>
    </citation>
    <scope>NUCLEOTIDE SEQUENCE [LARGE SCALE GENOMIC DNA]</scope>
    <source>
        <strain evidence="2 3">B29T1</strain>
    </source>
</reference>
<dbReference type="EMBL" id="FYEH01000001">
    <property type="protein sequence ID" value="SNB55478.1"/>
    <property type="molecule type" value="Genomic_DNA"/>
</dbReference>
<keyword evidence="1" id="KW-0812">Transmembrane</keyword>
<evidence type="ECO:0000313" key="2">
    <source>
        <dbReference type="EMBL" id="SNB55478.1"/>
    </source>
</evidence>
<dbReference type="AlphaFoldDB" id="A0A212Q7X1"/>